<sequence>MTTIERCCYCAPLKQAAILIALGSTIVSTVGSVVMTLFSVKIYEDDEKSSFTEGNIFNGFLNVEIKRNAMEATLAVCLVFFVLWMLFSWLLLVGLFKNKPCLVLSYLSYGIILTIMLQLGALLLLLNLYWVHAFSLTTASIFYAYVLRVVHAIYEEMNAGKIIFNENFDDSLTDMTVLIDEDDA</sequence>
<dbReference type="RefSeq" id="XP_012547539.2">
    <property type="nucleotide sequence ID" value="XM_012692085.4"/>
</dbReference>
<keyword evidence="1" id="KW-0812">Transmembrane</keyword>
<dbReference type="AlphaFoldDB" id="A0A8R2GAE6"/>
<dbReference type="EnsemblMetazoa" id="XM_012692085.3">
    <property type="protein sequence ID" value="XP_012547539.2"/>
    <property type="gene ID" value="LOC101739032"/>
</dbReference>
<evidence type="ECO:0000256" key="1">
    <source>
        <dbReference type="SAM" id="Phobius"/>
    </source>
</evidence>
<keyword evidence="1" id="KW-1133">Transmembrane helix</keyword>
<feature type="transmembrane region" description="Helical" evidence="1">
    <location>
        <begin position="16"/>
        <end position="40"/>
    </location>
</feature>
<proteinExistence type="predicted"/>
<protein>
    <submittedName>
        <fullName evidence="2">Uncharacterized protein</fullName>
    </submittedName>
</protein>
<feature type="transmembrane region" description="Helical" evidence="1">
    <location>
        <begin position="129"/>
        <end position="147"/>
    </location>
</feature>
<keyword evidence="3" id="KW-1185">Reference proteome</keyword>
<accession>A0A8R2GAE6</accession>
<evidence type="ECO:0000313" key="2">
    <source>
        <dbReference type="EnsemblMetazoa" id="XP_012547539.2"/>
    </source>
</evidence>
<reference evidence="2" key="2">
    <citation type="submission" date="2022-06" db="UniProtKB">
        <authorList>
            <consortium name="EnsemblMetazoa"/>
        </authorList>
    </citation>
    <scope>IDENTIFICATION</scope>
    <source>
        <strain evidence="2">p50T (Dazao)</strain>
    </source>
</reference>
<keyword evidence="1" id="KW-0472">Membrane</keyword>
<dbReference type="Proteomes" id="UP000005204">
    <property type="component" value="Unassembled WGS sequence"/>
</dbReference>
<dbReference type="GeneID" id="101739032"/>
<evidence type="ECO:0000313" key="3">
    <source>
        <dbReference type="Proteomes" id="UP000005204"/>
    </source>
</evidence>
<reference evidence="3" key="1">
    <citation type="journal article" date="2008" name="Insect Biochem. Mol. Biol.">
        <title>The genome of a lepidopteran model insect, the silkworm Bombyx mori.</title>
        <authorList>
            <consortium name="International Silkworm Genome Consortium"/>
        </authorList>
    </citation>
    <scope>NUCLEOTIDE SEQUENCE [LARGE SCALE GENOMIC DNA]</scope>
    <source>
        <strain evidence="3">p50T</strain>
    </source>
</reference>
<name>A0A8R2GAE6_BOMMO</name>
<feature type="transmembrane region" description="Helical" evidence="1">
    <location>
        <begin position="103"/>
        <end position="123"/>
    </location>
</feature>
<feature type="transmembrane region" description="Helical" evidence="1">
    <location>
        <begin position="72"/>
        <end position="96"/>
    </location>
</feature>
<dbReference type="KEGG" id="bmor:101739032"/>
<organism evidence="2 3">
    <name type="scientific">Bombyx mori</name>
    <name type="common">Silk moth</name>
    <dbReference type="NCBI Taxonomy" id="7091"/>
    <lineage>
        <taxon>Eukaryota</taxon>
        <taxon>Metazoa</taxon>
        <taxon>Ecdysozoa</taxon>
        <taxon>Arthropoda</taxon>
        <taxon>Hexapoda</taxon>
        <taxon>Insecta</taxon>
        <taxon>Pterygota</taxon>
        <taxon>Neoptera</taxon>
        <taxon>Endopterygota</taxon>
        <taxon>Lepidoptera</taxon>
        <taxon>Glossata</taxon>
        <taxon>Ditrysia</taxon>
        <taxon>Bombycoidea</taxon>
        <taxon>Bombycidae</taxon>
        <taxon>Bombycinae</taxon>
        <taxon>Bombyx</taxon>
    </lineage>
</organism>